<organism evidence="1 2">
    <name type="scientific">Aldrovandia affinis</name>
    <dbReference type="NCBI Taxonomy" id="143900"/>
    <lineage>
        <taxon>Eukaryota</taxon>
        <taxon>Metazoa</taxon>
        <taxon>Chordata</taxon>
        <taxon>Craniata</taxon>
        <taxon>Vertebrata</taxon>
        <taxon>Euteleostomi</taxon>
        <taxon>Actinopterygii</taxon>
        <taxon>Neopterygii</taxon>
        <taxon>Teleostei</taxon>
        <taxon>Notacanthiformes</taxon>
        <taxon>Halosauridae</taxon>
        <taxon>Aldrovandia</taxon>
    </lineage>
</organism>
<sequence>MAVCDAFFAYTDAANEHNARYIPPNFTDSLSAGEPQPGEWRRQVAGYTNLLAPGCQSACSARATWAAFAVWNELMGFFQSPQGLVPWQDAIIRKGQLN</sequence>
<name>A0AAD7VY29_9TELE</name>
<evidence type="ECO:0000313" key="2">
    <source>
        <dbReference type="Proteomes" id="UP001221898"/>
    </source>
</evidence>
<comment type="caution">
    <text evidence="1">The sequence shown here is derived from an EMBL/GenBank/DDBJ whole genome shotgun (WGS) entry which is preliminary data.</text>
</comment>
<dbReference type="AlphaFoldDB" id="A0AAD7VY29"/>
<evidence type="ECO:0000313" key="1">
    <source>
        <dbReference type="EMBL" id="KAJ8358465.1"/>
    </source>
</evidence>
<proteinExistence type="predicted"/>
<accession>A0AAD7VY29</accession>
<dbReference type="Proteomes" id="UP001221898">
    <property type="component" value="Unassembled WGS sequence"/>
</dbReference>
<protein>
    <submittedName>
        <fullName evidence="1">Uncharacterized protein</fullName>
    </submittedName>
</protein>
<reference evidence="1" key="1">
    <citation type="journal article" date="2023" name="Science">
        <title>Genome structures resolve the early diversification of teleost fishes.</title>
        <authorList>
            <person name="Parey E."/>
            <person name="Louis A."/>
            <person name="Montfort J."/>
            <person name="Bouchez O."/>
            <person name="Roques C."/>
            <person name="Iampietro C."/>
            <person name="Lluch J."/>
            <person name="Castinel A."/>
            <person name="Donnadieu C."/>
            <person name="Desvignes T."/>
            <person name="Floi Bucao C."/>
            <person name="Jouanno E."/>
            <person name="Wen M."/>
            <person name="Mejri S."/>
            <person name="Dirks R."/>
            <person name="Jansen H."/>
            <person name="Henkel C."/>
            <person name="Chen W.J."/>
            <person name="Zahm M."/>
            <person name="Cabau C."/>
            <person name="Klopp C."/>
            <person name="Thompson A.W."/>
            <person name="Robinson-Rechavi M."/>
            <person name="Braasch I."/>
            <person name="Lecointre G."/>
            <person name="Bobe J."/>
            <person name="Postlethwait J.H."/>
            <person name="Berthelot C."/>
            <person name="Roest Crollius H."/>
            <person name="Guiguen Y."/>
        </authorList>
    </citation>
    <scope>NUCLEOTIDE SEQUENCE</scope>
    <source>
        <strain evidence="1">NC1722</strain>
    </source>
</reference>
<gene>
    <name evidence="1" type="ORF">AAFF_G00437090</name>
</gene>
<keyword evidence="2" id="KW-1185">Reference proteome</keyword>
<dbReference type="EMBL" id="JAINUG010000967">
    <property type="protein sequence ID" value="KAJ8358465.1"/>
    <property type="molecule type" value="Genomic_DNA"/>
</dbReference>